<evidence type="ECO:0000256" key="4">
    <source>
        <dbReference type="ARBA" id="ARBA00023239"/>
    </source>
</evidence>
<evidence type="ECO:0000256" key="2">
    <source>
        <dbReference type="ARBA" id="ARBA00012202"/>
    </source>
</evidence>
<gene>
    <name evidence="9" type="primary">RvY_01120</name>
    <name evidence="9" type="synonym">RvY_01120.1</name>
    <name evidence="9" type="ORF">RvY_01120-1</name>
</gene>
<dbReference type="InterPro" id="IPR011009">
    <property type="entry name" value="Kinase-like_dom_sf"/>
</dbReference>
<dbReference type="Gene3D" id="6.10.250.780">
    <property type="match status" value="1"/>
</dbReference>
<evidence type="ECO:0000313" key="10">
    <source>
        <dbReference type="Proteomes" id="UP000186922"/>
    </source>
</evidence>
<dbReference type="Gene3D" id="3.40.50.2300">
    <property type="match status" value="1"/>
</dbReference>
<accession>A0A1D1UPX3</accession>
<dbReference type="SUPFAM" id="SSF56112">
    <property type="entry name" value="Protein kinase-like (PK-like)"/>
    <property type="match status" value="1"/>
</dbReference>
<dbReference type="GO" id="GO:0005886">
    <property type="term" value="C:plasma membrane"/>
    <property type="evidence" value="ECO:0007669"/>
    <property type="project" value="TreeGrafter"/>
</dbReference>
<feature type="compositionally biased region" description="Basic and acidic residues" evidence="6">
    <location>
        <begin position="234"/>
        <end position="257"/>
    </location>
</feature>
<dbReference type="GO" id="GO:0001653">
    <property type="term" value="F:peptide receptor activity"/>
    <property type="evidence" value="ECO:0007669"/>
    <property type="project" value="TreeGrafter"/>
</dbReference>
<dbReference type="EC" id="4.6.1.2" evidence="2"/>
<dbReference type="SUPFAM" id="SSF53822">
    <property type="entry name" value="Periplasmic binding protein-like I"/>
    <property type="match status" value="1"/>
</dbReference>
<dbReference type="PROSITE" id="PS50011">
    <property type="entry name" value="PROTEIN_KINASE_DOM"/>
    <property type="match status" value="1"/>
</dbReference>
<dbReference type="GO" id="GO:0005524">
    <property type="term" value="F:ATP binding"/>
    <property type="evidence" value="ECO:0007669"/>
    <property type="project" value="InterPro"/>
</dbReference>
<name>A0A1D1UPX3_RAMVA</name>
<proteinExistence type="predicted"/>
<comment type="catalytic activity">
    <reaction evidence="1">
        <text>GTP = 3',5'-cyclic GMP + diphosphate</text>
        <dbReference type="Rhea" id="RHEA:13665"/>
        <dbReference type="ChEBI" id="CHEBI:33019"/>
        <dbReference type="ChEBI" id="CHEBI:37565"/>
        <dbReference type="ChEBI" id="CHEBI:57746"/>
        <dbReference type="EC" id="4.6.1.2"/>
    </reaction>
</comment>
<protein>
    <recommendedName>
        <fullName evidence="2">guanylate cyclase</fullName>
        <ecNumber evidence="2">4.6.1.2</ecNumber>
    </recommendedName>
</protein>
<keyword evidence="10" id="KW-1185">Reference proteome</keyword>
<dbReference type="InterPro" id="IPR028082">
    <property type="entry name" value="Peripla_BP_I"/>
</dbReference>
<evidence type="ECO:0000256" key="7">
    <source>
        <dbReference type="SAM" id="Phobius"/>
    </source>
</evidence>
<dbReference type="Proteomes" id="UP000186922">
    <property type="component" value="Unassembled WGS sequence"/>
</dbReference>
<evidence type="ECO:0000256" key="3">
    <source>
        <dbReference type="ARBA" id="ARBA00022741"/>
    </source>
</evidence>
<feature type="region of interest" description="Disordered" evidence="6">
    <location>
        <begin position="224"/>
        <end position="258"/>
    </location>
</feature>
<keyword evidence="7" id="KW-1133">Transmembrane helix</keyword>
<dbReference type="PANTHER" id="PTHR11920">
    <property type="entry name" value="GUANYLYL CYCLASE"/>
    <property type="match status" value="1"/>
</dbReference>
<dbReference type="GO" id="GO:0007168">
    <property type="term" value="P:receptor guanylyl cyclase signaling pathway"/>
    <property type="evidence" value="ECO:0007669"/>
    <property type="project" value="TreeGrafter"/>
</dbReference>
<evidence type="ECO:0000259" key="8">
    <source>
        <dbReference type="PROSITE" id="PS50011"/>
    </source>
</evidence>
<evidence type="ECO:0000256" key="6">
    <source>
        <dbReference type="SAM" id="MobiDB-lite"/>
    </source>
</evidence>
<feature type="transmembrane region" description="Helical" evidence="7">
    <location>
        <begin position="169"/>
        <end position="191"/>
    </location>
</feature>
<keyword evidence="4" id="KW-0456">Lyase</keyword>
<dbReference type="InterPro" id="IPR001245">
    <property type="entry name" value="Ser-Thr/Tyr_kinase_cat_dom"/>
</dbReference>
<reference evidence="9 10" key="1">
    <citation type="journal article" date="2016" name="Nat. Commun.">
        <title>Extremotolerant tardigrade genome and improved radiotolerance of human cultured cells by tardigrade-unique protein.</title>
        <authorList>
            <person name="Hashimoto T."/>
            <person name="Horikawa D.D."/>
            <person name="Saito Y."/>
            <person name="Kuwahara H."/>
            <person name="Kozuka-Hata H."/>
            <person name="Shin-I T."/>
            <person name="Minakuchi Y."/>
            <person name="Ohishi K."/>
            <person name="Motoyama A."/>
            <person name="Aizu T."/>
            <person name="Enomoto A."/>
            <person name="Kondo K."/>
            <person name="Tanaka S."/>
            <person name="Hara Y."/>
            <person name="Koshikawa S."/>
            <person name="Sagara H."/>
            <person name="Miura T."/>
            <person name="Yokobori S."/>
            <person name="Miyagawa K."/>
            <person name="Suzuki Y."/>
            <person name="Kubo T."/>
            <person name="Oyama M."/>
            <person name="Kohara Y."/>
            <person name="Fujiyama A."/>
            <person name="Arakawa K."/>
            <person name="Katayama T."/>
            <person name="Toyoda A."/>
            <person name="Kunieda T."/>
        </authorList>
    </citation>
    <scope>NUCLEOTIDE SEQUENCE [LARGE SCALE GENOMIC DNA]</scope>
    <source>
        <strain evidence="9 10">YOKOZUNA-1</strain>
    </source>
</reference>
<dbReference type="EMBL" id="BDGG01000001">
    <property type="protein sequence ID" value="GAU88413.1"/>
    <property type="molecule type" value="Genomic_DNA"/>
</dbReference>
<keyword evidence="7" id="KW-0472">Membrane</keyword>
<comment type="caution">
    <text evidence="9">The sequence shown here is derived from an EMBL/GenBank/DDBJ whole genome shotgun (WGS) entry which is preliminary data.</text>
</comment>
<dbReference type="InterPro" id="IPR050401">
    <property type="entry name" value="Cyclic_nucleotide_synthase"/>
</dbReference>
<dbReference type="STRING" id="947166.A0A1D1UPX3"/>
<keyword evidence="3" id="KW-0547">Nucleotide-binding</keyword>
<dbReference type="PANTHER" id="PTHR11920:SF501">
    <property type="entry name" value="GUANYLATE CYCLASE 32E"/>
    <property type="match status" value="1"/>
</dbReference>
<dbReference type="GO" id="GO:0004383">
    <property type="term" value="F:guanylate cyclase activity"/>
    <property type="evidence" value="ECO:0007669"/>
    <property type="project" value="UniProtKB-EC"/>
</dbReference>
<sequence>MILSIEFNINDAIAEFWRKVLDYSMSRYNYTFKNHKVIDPVVTHFYDAMVMYASVVRSMLASNLTFLDGHEFASFVGAGFTFHSPLNGNVSFNDHSDRQFDYVMRSMEYKSGKYGTLITFPAKTKSIRVLGRIEWGGSDVLPPNTPRCGFNGDSQVCLQEAAAMKTGGLIASVVTPVVLLFAVTFVAVFVVKRFFDGQSDPYWWRIFTFELDFPAQKHPAVSSKSLTKSVHSHKSAEADPKALKTGDEEDPLEHPESEMVGQTASYHGQSVSLQPLPEPLRRAPNNLASEAAQVRALLHPNIQKFVGIAVDETNICEYIVGEVCPKGTLRDLIADEHMNLDWEFKNSLIKDVVNGMTYLHGTRLGSHGALSDENCLIDSRFVLKITGIGLRSLRDYSNQQPVSQQTEDRDYRALLWRAPEHLRRLMPAYGTQKGDVYSFAILLQQIILRSDPYQMKSSHSHHKKDPEHEQMAWKDIVLEVRRGLVPQFRPPVPLSACPKGFHPLLESCWDEDPAVRPPFIKLRQSIIKIVGRSGDNIVDYLIHQMEKHAVSLEHEVERQMKQFMLEKQRSADILSGMLPKTIADALTKGRTVLPESTLLFRINVLCRPLLGSLLQRSKAPLCTSAMSMDSRKLWSKRSLRYKL</sequence>
<dbReference type="Gene3D" id="1.10.510.10">
    <property type="entry name" value="Transferase(Phosphotransferase) domain 1"/>
    <property type="match status" value="1"/>
</dbReference>
<dbReference type="AlphaFoldDB" id="A0A1D1UPX3"/>
<evidence type="ECO:0000256" key="5">
    <source>
        <dbReference type="ARBA" id="ARBA00023293"/>
    </source>
</evidence>
<dbReference type="InterPro" id="IPR000719">
    <property type="entry name" value="Prot_kinase_dom"/>
</dbReference>
<dbReference type="OrthoDB" id="4062651at2759"/>
<organism evidence="9 10">
    <name type="scientific">Ramazzottius varieornatus</name>
    <name type="common">Water bear</name>
    <name type="synonym">Tardigrade</name>
    <dbReference type="NCBI Taxonomy" id="947166"/>
    <lineage>
        <taxon>Eukaryota</taxon>
        <taxon>Metazoa</taxon>
        <taxon>Ecdysozoa</taxon>
        <taxon>Tardigrada</taxon>
        <taxon>Eutardigrada</taxon>
        <taxon>Parachela</taxon>
        <taxon>Hypsibioidea</taxon>
        <taxon>Ramazzottiidae</taxon>
        <taxon>Ramazzottius</taxon>
    </lineage>
</organism>
<keyword evidence="5" id="KW-0141">cGMP biosynthesis</keyword>
<keyword evidence="7" id="KW-0812">Transmembrane</keyword>
<evidence type="ECO:0000256" key="1">
    <source>
        <dbReference type="ARBA" id="ARBA00001436"/>
    </source>
</evidence>
<dbReference type="GO" id="GO:0004016">
    <property type="term" value="F:adenylate cyclase activity"/>
    <property type="evidence" value="ECO:0007669"/>
    <property type="project" value="TreeGrafter"/>
</dbReference>
<dbReference type="GO" id="GO:0004672">
    <property type="term" value="F:protein kinase activity"/>
    <property type="evidence" value="ECO:0007669"/>
    <property type="project" value="InterPro"/>
</dbReference>
<feature type="domain" description="Protein kinase" evidence="8">
    <location>
        <begin position="174"/>
        <end position="527"/>
    </location>
</feature>
<dbReference type="Pfam" id="PF07714">
    <property type="entry name" value="PK_Tyr_Ser-Thr"/>
    <property type="match status" value="1"/>
</dbReference>
<evidence type="ECO:0000313" key="9">
    <source>
        <dbReference type="EMBL" id="GAU88413.1"/>
    </source>
</evidence>